<dbReference type="InterPro" id="IPR051163">
    <property type="entry name" value="Sodium:Solute_Symporter_SSF"/>
</dbReference>
<feature type="transmembrane region" description="Helical" evidence="11">
    <location>
        <begin position="678"/>
        <end position="698"/>
    </location>
</feature>
<dbReference type="OrthoDB" id="9810181at2"/>
<dbReference type="GO" id="GO:0015293">
    <property type="term" value="F:symporter activity"/>
    <property type="evidence" value="ECO:0007669"/>
    <property type="project" value="TreeGrafter"/>
</dbReference>
<evidence type="ECO:0000256" key="3">
    <source>
        <dbReference type="ARBA" id="ARBA00022448"/>
    </source>
</evidence>
<feature type="signal peptide" evidence="12">
    <location>
        <begin position="1"/>
        <end position="20"/>
    </location>
</feature>
<feature type="transmembrane region" description="Helical" evidence="11">
    <location>
        <begin position="409"/>
        <end position="428"/>
    </location>
</feature>
<evidence type="ECO:0000256" key="10">
    <source>
        <dbReference type="ARBA" id="ARBA00023201"/>
    </source>
</evidence>
<feature type="transmembrane region" description="Helical" evidence="11">
    <location>
        <begin position="730"/>
        <end position="752"/>
    </location>
</feature>
<dbReference type="InterPro" id="IPR001734">
    <property type="entry name" value="Na/solute_symporter"/>
</dbReference>
<keyword evidence="7" id="KW-0915">Sodium</keyword>
<proteinExistence type="inferred from homology"/>
<dbReference type="GO" id="GO:0006814">
    <property type="term" value="P:sodium ion transport"/>
    <property type="evidence" value="ECO:0007669"/>
    <property type="project" value="UniProtKB-KW"/>
</dbReference>
<name>A0A518B095_9BACT</name>
<dbReference type="InterPro" id="IPR038377">
    <property type="entry name" value="Na/Glc_symporter_sf"/>
</dbReference>
<evidence type="ECO:0000256" key="5">
    <source>
        <dbReference type="ARBA" id="ARBA00022692"/>
    </source>
</evidence>
<dbReference type="Pfam" id="PF01344">
    <property type="entry name" value="Kelch_1"/>
    <property type="match status" value="1"/>
</dbReference>
<feature type="transmembrane region" description="Helical" evidence="11">
    <location>
        <begin position="505"/>
        <end position="533"/>
    </location>
</feature>
<reference evidence="13 14" key="1">
    <citation type="submission" date="2019-02" db="EMBL/GenBank/DDBJ databases">
        <title>Deep-cultivation of Planctomycetes and their phenomic and genomic characterization uncovers novel biology.</title>
        <authorList>
            <person name="Wiegand S."/>
            <person name="Jogler M."/>
            <person name="Boedeker C."/>
            <person name="Pinto D."/>
            <person name="Vollmers J."/>
            <person name="Rivas-Marin E."/>
            <person name="Kohn T."/>
            <person name="Peeters S.H."/>
            <person name="Heuer A."/>
            <person name="Rast P."/>
            <person name="Oberbeckmann S."/>
            <person name="Bunk B."/>
            <person name="Jeske O."/>
            <person name="Meyerdierks A."/>
            <person name="Storesund J.E."/>
            <person name="Kallscheuer N."/>
            <person name="Luecker S."/>
            <person name="Lage O.M."/>
            <person name="Pohl T."/>
            <person name="Merkel B.J."/>
            <person name="Hornburger P."/>
            <person name="Mueller R.-W."/>
            <person name="Bruemmer F."/>
            <person name="Labrenz M."/>
            <person name="Spormann A.M."/>
            <person name="Op den Camp H."/>
            <person name="Overmann J."/>
            <person name="Amann R."/>
            <person name="Jetten M.S.M."/>
            <person name="Mascher T."/>
            <person name="Medema M.H."/>
            <person name="Devos D.P."/>
            <person name="Kaster A.-K."/>
            <person name="Ovreas L."/>
            <person name="Rohde M."/>
            <person name="Galperin M.Y."/>
            <person name="Jogler C."/>
        </authorList>
    </citation>
    <scope>NUCLEOTIDE SEQUENCE [LARGE SCALE GENOMIC DNA]</scope>
    <source>
        <strain evidence="13 14">Pan216</strain>
    </source>
</reference>
<evidence type="ECO:0000313" key="13">
    <source>
        <dbReference type="EMBL" id="QDU60407.1"/>
    </source>
</evidence>
<dbReference type="CDD" id="cd11495">
    <property type="entry name" value="SLC5sbd_NIS-like_u3"/>
    <property type="match status" value="1"/>
</dbReference>
<keyword evidence="9 11" id="KW-0472">Membrane</keyword>
<keyword evidence="6 11" id="KW-1133">Transmembrane helix</keyword>
<dbReference type="AlphaFoldDB" id="A0A518B095"/>
<keyword evidence="14" id="KW-1185">Reference proteome</keyword>
<comment type="similarity">
    <text evidence="2">Belongs to the sodium:solute symporter (SSF) (TC 2.A.21) family.</text>
</comment>
<feature type="transmembrane region" description="Helical" evidence="11">
    <location>
        <begin position="764"/>
        <end position="786"/>
    </location>
</feature>
<dbReference type="Pfam" id="PF24996">
    <property type="entry name" value="NANM"/>
    <property type="match status" value="1"/>
</dbReference>
<dbReference type="Gene3D" id="1.20.1730.10">
    <property type="entry name" value="Sodium/glucose cotransporter"/>
    <property type="match status" value="1"/>
</dbReference>
<evidence type="ECO:0000256" key="8">
    <source>
        <dbReference type="ARBA" id="ARBA00023065"/>
    </source>
</evidence>
<evidence type="ECO:0000256" key="7">
    <source>
        <dbReference type="ARBA" id="ARBA00023053"/>
    </source>
</evidence>
<gene>
    <name evidence="13" type="primary">sglT_1</name>
    <name evidence="13" type="ORF">Pan216_12460</name>
</gene>
<evidence type="ECO:0000256" key="6">
    <source>
        <dbReference type="ARBA" id="ARBA00022989"/>
    </source>
</evidence>
<feature type="chain" id="PRO_5021879517" evidence="12">
    <location>
        <begin position="21"/>
        <end position="840"/>
    </location>
</feature>
<dbReference type="Gene3D" id="2.120.10.80">
    <property type="entry name" value="Kelch-type beta propeller"/>
    <property type="match status" value="1"/>
</dbReference>
<evidence type="ECO:0000256" key="2">
    <source>
        <dbReference type="ARBA" id="ARBA00006434"/>
    </source>
</evidence>
<dbReference type="RefSeq" id="WP_145256192.1">
    <property type="nucleotide sequence ID" value="NZ_CP036279.1"/>
</dbReference>
<dbReference type="NCBIfam" id="TIGR00813">
    <property type="entry name" value="sss"/>
    <property type="match status" value="1"/>
</dbReference>
<feature type="transmembrane region" description="Helical" evidence="11">
    <location>
        <begin position="633"/>
        <end position="658"/>
    </location>
</feature>
<evidence type="ECO:0000256" key="12">
    <source>
        <dbReference type="SAM" id="SignalP"/>
    </source>
</evidence>
<feature type="transmembrane region" description="Helical" evidence="11">
    <location>
        <begin position="479"/>
        <end position="499"/>
    </location>
</feature>
<keyword evidence="8" id="KW-0406">Ion transport</keyword>
<evidence type="ECO:0000256" key="11">
    <source>
        <dbReference type="SAM" id="Phobius"/>
    </source>
</evidence>
<evidence type="ECO:0000256" key="9">
    <source>
        <dbReference type="ARBA" id="ARBA00023136"/>
    </source>
</evidence>
<comment type="subcellular location">
    <subcellularLocation>
        <location evidence="1">Cell membrane</location>
        <topology evidence="1">Multi-pass membrane protein</topology>
    </subcellularLocation>
</comment>
<dbReference type="PANTHER" id="PTHR42985:SF40">
    <property type="entry name" value="LD47995P-RELATED"/>
    <property type="match status" value="1"/>
</dbReference>
<feature type="transmembrane region" description="Helical" evidence="11">
    <location>
        <begin position="369"/>
        <end position="389"/>
    </location>
</feature>
<dbReference type="InterPro" id="IPR015915">
    <property type="entry name" value="Kelch-typ_b-propeller"/>
</dbReference>
<feature type="transmembrane region" description="Helical" evidence="11">
    <location>
        <begin position="816"/>
        <end position="838"/>
    </location>
</feature>
<keyword evidence="12" id="KW-0732">Signal</keyword>
<dbReference type="Pfam" id="PF00474">
    <property type="entry name" value="SSF"/>
    <property type="match status" value="1"/>
</dbReference>
<protein>
    <submittedName>
        <fullName evidence="13">Sodium/glucose cotransporter</fullName>
    </submittedName>
</protein>
<feature type="transmembrane region" description="Helical" evidence="11">
    <location>
        <begin position="545"/>
        <end position="573"/>
    </location>
</feature>
<dbReference type="InterPro" id="IPR056734">
    <property type="entry name" value="NANM"/>
</dbReference>
<feature type="transmembrane region" description="Helical" evidence="11">
    <location>
        <begin position="593"/>
        <end position="612"/>
    </location>
</feature>
<keyword evidence="4" id="KW-1003">Cell membrane</keyword>
<dbReference type="SUPFAM" id="SSF117281">
    <property type="entry name" value="Kelch motif"/>
    <property type="match status" value="1"/>
</dbReference>
<evidence type="ECO:0000313" key="14">
    <source>
        <dbReference type="Proteomes" id="UP000317093"/>
    </source>
</evidence>
<evidence type="ECO:0000256" key="1">
    <source>
        <dbReference type="ARBA" id="ARBA00004651"/>
    </source>
</evidence>
<dbReference type="InterPro" id="IPR006652">
    <property type="entry name" value="Kelch_1"/>
</dbReference>
<feature type="transmembrane region" description="Helical" evidence="11">
    <location>
        <begin position="793"/>
        <end position="810"/>
    </location>
</feature>
<keyword evidence="10" id="KW-0739">Sodium transport</keyword>
<dbReference type="Proteomes" id="UP000317093">
    <property type="component" value="Chromosome"/>
</dbReference>
<keyword evidence="5 11" id="KW-0812">Transmembrane</keyword>
<dbReference type="PANTHER" id="PTHR42985">
    <property type="entry name" value="SODIUM-COUPLED MONOCARBOXYLATE TRANSPORTER"/>
    <property type="match status" value="1"/>
</dbReference>
<sequence precursor="true">MVCGRVITLLLICASAPSDAPRESSAVGNPYSWGELDAFPNTVGVAGPFAGVTGDALLVAGGANFPDGRPWDGYRKVWHDDIYLLERPDGSWKRLEQTLPKPLAYGLSLTTPEGVICIGGGDADEHVTDVRRYRWDGTRLVVEELPPLPIPLAFASGAILDGVIYVAGGLTKPNANKPEHRFLAFDLREGTWRELEPWPGPPRMLAAMGAQAGAIILGSGVDLVAGRDGSPVREYLTDAFRYRPGDGWSPIAPLPQPAVASPNPAPAIGQTHLLVLGGDTGAHAARVEELADRHPGFSQDILAFETVTNSWRTIGSLPRDPSRNIAPPVTTPAVMWNGRLVLPSGEVRPGVRSSIIHVATPLRRTRFGFWDYFSLCLYLLAIVGVGVYFSRREHSTEDFFLAGRRIPWWAAGLSIFGTQLSAITFMAVPAKAYAEDWTFALLNGGILLVAPLVVWFYLPHFRRQNVTTAYEYLEQRFSVGVRWAAGGTFTLMQLGRMGVVLYLPALALSAAIGLNVWLSIIVMGVLATIYTYLGGIEAVVWTDVLQVFVLLGGALLALLLIAFDVGGPFALVADAQQSEKLRLVHWTTSDAGTAFWIVAIAAFFNPLIPYTSDQAVVQRYLTTPTESAAARSIWTNAVLTIPATILFFGLGTALYVYYSKFPSELNPHLPIDAMLPWFIVQRMPTGIAGLVIAAVFAASMSTLDSSLNSVATVITTDFVRRRYPERDELFYLNLARGLTLLLGVLGTGAALWMASSHVASLFDMFQLVLGFAGGGLAGLFVLAIFTRRSNARGALIGWAASFAVVATLAMTTQLSFLLFGAIGVTVSVLVGFCASLMLTR</sequence>
<evidence type="ECO:0000256" key="4">
    <source>
        <dbReference type="ARBA" id="ARBA00022475"/>
    </source>
</evidence>
<dbReference type="EMBL" id="CP036279">
    <property type="protein sequence ID" value="QDU60407.1"/>
    <property type="molecule type" value="Genomic_DNA"/>
</dbReference>
<accession>A0A518B095</accession>
<dbReference type="KEGG" id="knv:Pan216_12460"/>
<feature type="transmembrane region" description="Helical" evidence="11">
    <location>
        <begin position="440"/>
        <end position="458"/>
    </location>
</feature>
<keyword evidence="3" id="KW-0813">Transport</keyword>
<dbReference type="PROSITE" id="PS50283">
    <property type="entry name" value="NA_SOLUT_SYMP_3"/>
    <property type="match status" value="1"/>
</dbReference>
<dbReference type="GO" id="GO:0005886">
    <property type="term" value="C:plasma membrane"/>
    <property type="evidence" value="ECO:0007669"/>
    <property type="project" value="UniProtKB-SubCell"/>
</dbReference>
<organism evidence="13 14">
    <name type="scientific">Kolteria novifilia</name>
    <dbReference type="NCBI Taxonomy" id="2527975"/>
    <lineage>
        <taxon>Bacteria</taxon>
        <taxon>Pseudomonadati</taxon>
        <taxon>Planctomycetota</taxon>
        <taxon>Planctomycetia</taxon>
        <taxon>Kolteriales</taxon>
        <taxon>Kolteriaceae</taxon>
        <taxon>Kolteria</taxon>
    </lineage>
</organism>